<keyword evidence="9" id="KW-1185">Reference proteome</keyword>
<dbReference type="STRING" id="2512241.A0A553HS88"/>
<feature type="region of interest" description="Disordered" evidence="7">
    <location>
        <begin position="314"/>
        <end position="341"/>
    </location>
</feature>
<feature type="region of interest" description="Disordered" evidence="7">
    <location>
        <begin position="1235"/>
        <end position="1271"/>
    </location>
</feature>
<comment type="similarity">
    <text evidence="2">Belongs to the KptA/TPT1 family.</text>
</comment>
<evidence type="ECO:0000313" key="8">
    <source>
        <dbReference type="EMBL" id="TRX90805.1"/>
    </source>
</evidence>
<feature type="region of interest" description="Disordered" evidence="7">
    <location>
        <begin position="19"/>
        <end position="302"/>
    </location>
</feature>
<dbReference type="Gene3D" id="1.10.10.970">
    <property type="entry name" value="RNA 2'-phosphotransferase, Tpt1/KptA family, N-terminal domain"/>
    <property type="match status" value="1"/>
</dbReference>
<dbReference type="SUPFAM" id="SSF56399">
    <property type="entry name" value="ADP-ribosylation"/>
    <property type="match status" value="1"/>
</dbReference>
<proteinExistence type="inferred from homology"/>
<feature type="compositionally biased region" description="Polar residues" evidence="7">
    <location>
        <begin position="273"/>
        <end position="301"/>
    </location>
</feature>
<dbReference type="Pfam" id="PF01885">
    <property type="entry name" value="PTS_2-RNA"/>
    <property type="match status" value="1"/>
</dbReference>
<comment type="caution">
    <text evidence="8">The sequence shown here is derived from an EMBL/GenBank/DDBJ whole genome shotgun (WGS) entry which is preliminary data.</text>
</comment>
<comment type="function">
    <text evidence="1">Catalyzes the last step of tRNA splicing, the transfer of the splice junction 2'-phosphate from ligated tRNA to NAD to produce ADP-ribose 1''-2'' cyclic phosphate.</text>
</comment>
<sequence>MVPLRDRLSPSFSKILKQKLEARSKEEKMDSSYGSSLPSLAAGDRDDTGLSAVAHTTDSGRASDNGADPSATATGGVTTAAPAPTRSGSGVLGSAPAPASAAAAAATAPQSARAQFLVSLSSSSTTPPAFNSRSSPSAPSSPPSKHSILHAHRQNHNSSKLPAFRFTDLNKESIAPPSLLQHPYQHAPQHHHHIPPSPVSPDLDQHETQPTTVIQFPPPPVPKTEPETTQNHKATHDIVSPIAPSEPLDSIRSRASTFQPASAPLPATASSTHVNRSVSLDTTSAAPNTSGVRSPSGSTETIVPVPQRRAPAVPNIPLEQGTDAASSGLTAEATTREGSSGQRELLLLKTLQRTASDDRRASVARKPPVSFKPRTKTSVSGTTASIPPIRSFRSSGERRSLVLDMNVRSARAYDGGDDYGDGNHRDRTLRALEGKRGDEVMQWTPPDSATERPDGDDSGDLFLKIAREDSSQRIGDGGRIYADNPNAITRVARSARRPLSVAISSYRSPSPPRISRRMSEQESRARVVTHNQGERIGPPVSFRGHSREPHSEDLRHKGVSTPLRASPLSPRNLTYQDTPEATSSHRRRQPSIDRSSAVLSRMTSLKQANVNYSHPRSYNSSPLVTHATDSQKNDAQLNEPLTVEGTDSTNSTAAPSTVWDELEELKSRIHRLELTGKIPPTSSAAISRASDERPQTAHTNATTVSASPKRGASSVVQSAEASTVPKDSHPLLHSALAKSKDLLAPEVYDALETATVDALALAAMMGTAGQPGPISSGASNVGSNCGTVTDRQLRKKADSVCRSLTELCLALSENAGAPKPLPVTAPLEEATTASPTIVQFTGIPGIPGLPSQRRPSIPANRAIELTMSPRAASRYEEKRATVLTSSAVPGLRFNANMTATTDANTAGRKSSLLFSRTRRAGTEEPEDERRTSGILRNRRAGTEEPEVSYPPERKPILTRGRRATMDTGSEDESRFRTPSRAVTEVNGLRPREYISHLPPPPIPKEADTLANSALPRRRAGPTTLNTRLAKPTVVTTSTASAIATPSRRHFDHPIPSREMDLEPADDRPQRQFSLARSGSSNRRVTHRQMVKSIVAIDGPRVRFTADASFLAFTGSQYWPTSHALVLGDVPNRAVACLGNFREGADVPASHRRPGFECRYDSVFDYGACAGYGQSSRCRKSIDIFIRDTKQKILGRKGPGGMSTKLISSTATAGAQSNDYDMADDFQDAADRFEDRVLGGGAGRGGRNRRGGGGGGRRGGGGGGGGAGGSNRQVQISKALSTLLRHQAQNAGIQLDSEGFAPLDRVMQWPRLRSLNPTVAEIKDEVATNAKQRFSMKPNPDETVSTTTSDDDAAHWVIRANQGHSIAIASEALHAPITLATGNVPEVVVHGTYFAFWPAIVAAGGLKKMGRTHVHFGTGIPGGDDAGGGGTGQVHNVEDEEGGAVQNKPKVISGMRADAEVLIFVDVERALRDSEASSGKTADEEAGGGIKWWMSENNVVLTEGDAEGLVPLKYFKEVRGRRQGVGLLWKDGEKVADLPDGIVARVPQAYLHSKFDYFFKSFDVSFAVINKVFDIKHHPSFLVSSNQPVQARA</sequence>
<feature type="region of interest" description="Disordered" evidence="7">
    <location>
        <begin position="915"/>
        <end position="953"/>
    </location>
</feature>
<evidence type="ECO:0000256" key="2">
    <source>
        <dbReference type="ARBA" id="ARBA00009836"/>
    </source>
</evidence>
<feature type="region of interest" description="Disordered" evidence="7">
    <location>
        <begin position="502"/>
        <end position="634"/>
    </location>
</feature>
<evidence type="ECO:0000313" key="9">
    <source>
        <dbReference type="Proteomes" id="UP000319160"/>
    </source>
</evidence>
<accession>A0A553HS88</accession>
<feature type="compositionally biased region" description="Low complexity" evidence="7">
    <location>
        <begin position="71"/>
        <end position="85"/>
    </location>
</feature>
<dbReference type="GO" id="GO:0006388">
    <property type="term" value="P:tRNA splicing, via endonucleolytic cleavage and ligation"/>
    <property type="evidence" value="ECO:0007669"/>
    <property type="project" value="TreeGrafter"/>
</dbReference>
<gene>
    <name evidence="8" type="ORF">FHL15_008384</name>
</gene>
<evidence type="ECO:0000256" key="1">
    <source>
        <dbReference type="ARBA" id="ARBA00003343"/>
    </source>
</evidence>
<keyword evidence="5" id="KW-0520">NAD</keyword>
<evidence type="ECO:0000256" key="3">
    <source>
        <dbReference type="ARBA" id="ARBA00012007"/>
    </source>
</evidence>
<feature type="compositionally biased region" description="Polar residues" evidence="7">
    <location>
        <begin position="376"/>
        <end position="385"/>
    </location>
</feature>
<dbReference type="InterPro" id="IPR002745">
    <property type="entry name" value="Ptrans_KptA/Tpt1"/>
</dbReference>
<dbReference type="PANTHER" id="PTHR12684:SF2">
    <property type="entry name" value="TRNA 2'-PHOSPHOTRANSFERASE 1"/>
    <property type="match status" value="1"/>
</dbReference>
<reference evidence="9" key="1">
    <citation type="submission" date="2019-06" db="EMBL/GenBank/DDBJ databases">
        <title>Draft genome sequence of the griseofulvin-producing fungus Xylaria cubensis strain G536.</title>
        <authorList>
            <person name="Mead M.E."/>
            <person name="Raja H.A."/>
            <person name="Steenwyk J.L."/>
            <person name="Knowles S.L."/>
            <person name="Oberlies N.H."/>
            <person name="Rokas A."/>
        </authorList>
    </citation>
    <scope>NUCLEOTIDE SEQUENCE [LARGE SCALE GENOMIC DNA]</scope>
    <source>
        <strain evidence="9">G536</strain>
    </source>
</reference>
<dbReference type="EMBL" id="VFLP01000052">
    <property type="protein sequence ID" value="TRX90805.1"/>
    <property type="molecule type" value="Genomic_DNA"/>
</dbReference>
<feature type="region of interest" description="Disordered" evidence="7">
    <location>
        <begin position="440"/>
        <end position="459"/>
    </location>
</feature>
<dbReference type="EC" id="2.7.1.160" evidence="3"/>
<feature type="compositionally biased region" description="Polar residues" evidence="7">
    <location>
        <begin position="323"/>
        <end position="341"/>
    </location>
</feature>
<dbReference type="Proteomes" id="UP000319160">
    <property type="component" value="Unassembled WGS sequence"/>
</dbReference>
<feature type="compositionally biased region" description="Low complexity" evidence="7">
    <location>
        <begin position="94"/>
        <end position="138"/>
    </location>
</feature>
<dbReference type="Gene3D" id="3.20.170.30">
    <property type="match status" value="1"/>
</dbReference>
<evidence type="ECO:0000256" key="6">
    <source>
        <dbReference type="ARBA" id="ARBA00047949"/>
    </source>
</evidence>
<feature type="compositionally biased region" description="Polar residues" evidence="7">
    <location>
        <begin position="569"/>
        <end position="582"/>
    </location>
</feature>
<evidence type="ECO:0000256" key="5">
    <source>
        <dbReference type="ARBA" id="ARBA00023027"/>
    </source>
</evidence>
<feature type="compositionally biased region" description="Polar residues" evidence="7">
    <location>
        <begin position="1204"/>
        <end position="1218"/>
    </location>
</feature>
<dbReference type="OrthoDB" id="5369729at2759"/>
<comment type="catalytic activity">
    <reaction evidence="6">
        <text>2'-phospho-[ligated tRNA] + NAD(+) = mature tRNA + ADP-alpha-D-ribose 1'',2''-cyclic phosphate + nicotinamide</text>
        <dbReference type="Rhea" id="RHEA:23324"/>
        <dbReference type="Rhea" id="RHEA-COMP:11106"/>
        <dbReference type="Rhea" id="RHEA-COMP:11107"/>
        <dbReference type="ChEBI" id="CHEBI:17154"/>
        <dbReference type="ChEBI" id="CHEBI:57540"/>
        <dbReference type="ChEBI" id="CHEBI:76596"/>
        <dbReference type="ChEBI" id="CHEBI:82883"/>
        <dbReference type="ChEBI" id="CHEBI:85027"/>
        <dbReference type="EC" id="2.7.1.160"/>
    </reaction>
</comment>
<dbReference type="InterPro" id="IPR042080">
    <property type="entry name" value="RNA_2'-PTrans_N"/>
</dbReference>
<protein>
    <recommendedName>
        <fullName evidence="3">2'-phosphotransferase</fullName>
        <ecNumber evidence="3">2.7.1.160</ecNumber>
    </recommendedName>
</protein>
<keyword evidence="4" id="KW-0808">Transferase</keyword>
<feature type="region of interest" description="Disordered" evidence="7">
    <location>
        <begin position="1047"/>
        <end position="1068"/>
    </location>
</feature>
<feature type="compositionally biased region" description="Polar residues" evidence="7">
    <location>
        <begin position="592"/>
        <end position="634"/>
    </location>
</feature>
<evidence type="ECO:0000256" key="7">
    <source>
        <dbReference type="SAM" id="MobiDB-lite"/>
    </source>
</evidence>
<feature type="region of interest" description="Disordered" evidence="7">
    <location>
        <begin position="1196"/>
        <end position="1218"/>
    </location>
</feature>
<feature type="region of interest" description="Disordered" evidence="7">
    <location>
        <begin position="679"/>
        <end position="727"/>
    </location>
</feature>
<dbReference type="InterPro" id="IPR042081">
    <property type="entry name" value="RNA_2'-PTrans_C"/>
</dbReference>
<feature type="compositionally biased region" description="Low complexity" evidence="7">
    <location>
        <begin position="260"/>
        <end position="272"/>
    </location>
</feature>
<evidence type="ECO:0000256" key="4">
    <source>
        <dbReference type="ARBA" id="ARBA00022679"/>
    </source>
</evidence>
<feature type="compositionally biased region" description="Basic and acidic residues" evidence="7">
    <location>
        <begin position="545"/>
        <end position="556"/>
    </location>
</feature>
<name>A0A553HS88_9PEZI</name>
<feature type="region of interest" description="Disordered" evidence="7">
    <location>
        <begin position="357"/>
        <end position="391"/>
    </location>
</feature>
<dbReference type="PANTHER" id="PTHR12684">
    <property type="entry name" value="PUTATIVE PHOSPHOTRANSFERASE"/>
    <property type="match status" value="1"/>
</dbReference>
<feature type="compositionally biased region" description="Basic and acidic residues" evidence="7">
    <location>
        <begin position="19"/>
        <end position="30"/>
    </location>
</feature>
<feature type="compositionally biased region" description="Polar residues" evidence="7">
    <location>
        <begin position="696"/>
        <end position="706"/>
    </location>
</feature>
<feature type="compositionally biased region" description="Gly residues" evidence="7">
    <location>
        <begin position="1237"/>
        <end position="1268"/>
    </location>
</feature>
<feature type="compositionally biased region" description="Basic and acidic residues" evidence="7">
    <location>
        <begin position="1051"/>
        <end position="1068"/>
    </location>
</feature>
<dbReference type="GO" id="GO:0000215">
    <property type="term" value="F:tRNA 2'-phosphotransferase activity"/>
    <property type="evidence" value="ECO:0007669"/>
    <property type="project" value="UniProtKB-EC"/>
</dbReference>
<organism evidence="8 9">
    <name type="scientific">Xylaria flabelliformis</name>
    <dbReference type="NCBI Taxonomy" id="2512241"/>
    <lineage>
        <taxon>Eukaryota</taxon>
        <taxon>Fungi</taxon>
        <taxon>Dikarya</taxon>
        <taxon>Ascomycota</taxon>
        <taxon>Pezizomycotina</taxon>
        <taxon>Sordariomycetes</taxon>
        <taxon>Xylariomycetidae</taxon>
        <taxon>Xylariales</taxon>
        <taxon>Xylariaceae</taxon>
        <taxon>Xylaria</taxon>
    </lineage>
</organism>